<dbReference type="Proteomes" id="UP000019132">
    <property type="component" value="Unassembled WGS sequence"/>
</dbReference>
<feature type="compositionally biased region" description="Acidic residues" evidence="1">
    <location>
        <begin position="342"/>
        <end position="352"/>
    </location>
</feature>
<evidence type="ECO:0000256" key="1">
    <source>
        <dbReference type="SAM" id="MobiDB-lite"/>
    </source>
</evidence>
<proteinExistence type="predicted"/>
<keyword evidence="2" id="KW-0732">Signal</keyword>
<feature type="compositionally biased region" description="Basic and acidic residues" evidence="1">
    <location>
        <begin position="560"/>
        <end position="574"/>
    </location>
</feature>
<feature type="compositionally biased region" description="Polar residues" evidence="1">
    <location>
        <begin position="357"/>
        <end position="368"/>
    </location>
</feature>
<feature type="region of interest" description="Disordered" evidence="1">
    <location>
        <begin position="26"/>
        <end position="45"/>
    </location>
</feature>
<dbReference type="VEuPathDB" id="FungiDB:PYU1_G002402"/>
<feature type="compositionally biased region" description="Polar residues" evidence="1">
    <location>
        <begin position="479"/>
        <end position="504"/>
    </location>
</feature>
<reference evidence="4" key="1">
    <citation type="journal article" date="2010" name="Genome Biol.">
        <title>Genome sequence of the necrotrophic plant pathogen Pythium ultimum reveals original pathogenicity mechanisms and effector repertoire.</title>
        <authorList>
            <person name="Levesque C.A."/>
            <person name="Brouwer H."/>
            <person name="Cano L."/>
            <person name="Hamilton J.P."/>
            <person name="Holt C."/>
            <person name="Huitema E."/>
            <person name="Raffaele S."/>
            <person name="Robideau G.P."/>
            <person name="Thines M."/>
            <person name="Win J."/>
            <person name="Zerillo M.M."/>
            <person name="Beakes G.W."/>
            <person name="Boore J.L."/>
            <person name="Busam D."/>
            <person name="Dumas B."/>
            <person name="Ferriera S."/>
            <person name="Fuerstenberg S.I."/>
            <person name="Gachon C.M."/>
            <person name="Gaulin E."/>
            <person name="Govers F."/>
            <person name="Grenville-Briggs L."/>
            <person name="Horner N."/>
            <person name="Hostetler J."/>
            <person name="Jiang R.H."/>
            <person name="Johnson J."/>
            <person name="Krajaejun T."/>
            <person name="Lin H."/>
            <person name="Meijer H.J."/>
            <person name="Moore B."/>
            <person name="Morris P."/>
            <person name="Phuntmart V."/>
            <person name="Puiu D."/>
            <person name="Shetty J."/>
            <person name="Stajich J.E."/>
            <person name="Tripathy S."/>
            <person name="Wawra S."/>
            <person name="van West P."/>
            <person name="Whitty B.R."/>
            <person name="Coutinho P.M."/>
            <person name="Henrissat B."/>
            <person name="Martin F."/>
            <person name="Thomas P.D."/>
            <person name="Tyler B.M."/>
            <person name="De Vries R.P."/>
            <person name="Kamoun S."/>
            <person name="Yandell M."/>
            <person name="Tisserat N."/>
            <person name="Buell C.R."/>
        </authorList>
    </citation>
    <scope>NUCLEOTIDE SEQUENCE</scope>
    <source>
        <strain evidence="4">DAOM:BR144</strain>
    </source>
</reference>
<feature type="compositionally biased region" description="Basic and acidic residues" evidence="1">
    <location>
        <begin position="666"/>
        <end position="685"/>
    </location>
</feature>
<dbReference type="HOGENOM" id="CLU_402009_0_0_1"/>
<reference evidence="4" key="2">
    <citation type="submission" date="2010-04" db="EMBL/GenBank/DDBJ databases">
        <authorList>
            <person name="Buell R."/>
            <person name="Hamilton J."/>
            <person name="Hostetler J."/>
        </authorList>
    </citation>
    <scope>NUCLEOTIDE SEQUENCE [LARGE SCALE GENOMIC DNA]</scope>
    <source>
        <strain evidence="4">DAOM:BR144</strain>
    </source>
</reference>
<evidence type="ECO:0008006" key="5">
    <source>
        <dbReference type="Google" id="ProtNLM"/>
    </source>
</evidence>
<feature type="compositionally biased region" description="Polar residues" evidence="1">
    <location>
        <begin position="592"/>
        <end position="601"/>
    </location>
</feature>
<feature type="compositionally biased region" description="Polar residues" evidence="1">
    <location>
        <begin position="639"/>
        <end position="654"/>
    </location>
</feature>
<feature type="signal peptide" evidence="2">
    <location>
        <begin position="1"/>
        <end position="24"/>
    </location>
</feature>
<evidence type="ECO:0000313" key="4">
    <source>
        <dbReference type="Proteomes" id="UP000019132"/>
    </source>
</evidence>
<keyword evidence="4" id="KW-1185">Reference proteome</keyword>
<dbReference type="EnsemblProtists" id="PYU1_T002405">
    <property type="protein sequence ID" value="PYU1_T002405"/>
    <property type="gene ID" value="PYU1_G002402"/>
</dbReference>
<feature type="chain" id="PRO_5003867786" description="Telomere replication protein EST3" evidence="2">
    <location>
        <begin position="25"/>
        <end position="685"/>
    </location>
</feature>
<feature type="region of interest" description="Disordered" evidence="1">
    <location>
        <begin position="291"/>
        <end position="325"/>
    </location>
</feature>
<evidence type="ECO:0000313" key="3">
    <source>
        <dbReference type="EnsemblProtists" id="PYU1_T002405"/>
    </source>
</evidence>
<organism evidence="3 4">
    <name type="scientific">Globisporangium ultimum (strain ATCC 200006 / CBS 805.95 / DAOM BR144)</name>
    <name type="common">Pythium ultimum</name>
    <dbReference type="NCBI Taxonomy" id="431595"/>
    <lineage>
        <taxon>Eukaryota</taxon>
        <taxon>Sar</taxon>
        <taxon>Stramenopiles</taxon>
        <taxon>Oomycota</taxon>
        <taxon>Peronosporomycetes</taxon>
        <taxon>Pythiales</taxon>
        <taxon>Pythiaceae</taxon>
        <taxon>Globisporangium</taxon>
    </lineage>
</organism>
<feature type="compositionally biased region" description="Acidic residues" evidence="1">
    <location>
        <begin position="467"/>
        <end position="477"/>
    </location>
</feature>
<reference evidence="3" key="3">
    <citation type="submission" date="2014-11" db="UniProtKB">
        <authorList>
            <consortium name="EnsemblProtists"/>
        </authorList>
    </citation>
    <scope>IDENTIFICATION</scope>
    <source>
        <strain evidence="3">DAOM BR144</strain>
    </source>
</reference>
<sequence>MRALTDFLLRELLALLSDVPLVDTYASEESEPQSQSQSQSQSQQNHVNAILALQPRVMMVRNVTAAEQMLSVVDRHFTIDAFLPQRAVTDLAKSRELEGGRKTLAGLRGSTIRIDKYHFSMPERCFAMDNVVRAKRSFSLASTAKAYGRICLWVDEVTVIHASELAVNPCADVNEHAQIAEILRGLTDDQLHSRLMIRQGLPLTPTDPKDSIAEQFDNDHPLLDEDCRIPEDQEDQLDAQEGWGAPHTDRQTSDSQLIAENGSEPWSQSQSSLDAELAALSQSDTGNHLSATLWGAAPRRVETTKVSQEDEEEDSEAVPDSQAGFHFQKENIQTTFVQCSDSESESEYSSVDEEPRASSQADPANSVSAVKPNEAATGEPPDGGYVTNQGNHADHGKIEIMDLTGDDVEESSSQRIEDSLHDTGGNSIIDPDESLTQLSQGNSHAQERSQVAGNEASGDVGKVIALDESDDGDEDESSTQLPDSFDGNQVSIPRPESPNTQTQAGAEVHSQATYGPVEPCTQAPDSYPDSQESHSGFTGESQSQQNDEDESCPTAMDVDEMWHTQPADDTRMLDDSQADNIGDEETQDRGEQQPTGDSSSIVEEEPMSAQEAAEASVDSQPDEPPVPEETSEPQVAMKGNSSVRRAPELSSSVLSPALKESPSRTPKRDQKRPLDASNEKEGGHY</sequence>
<feature type="compositionally biased region" description="Low complexity" evidence="1">
    <location>
        <begin position="32"/>
        <end position="44"/>
    </location>
</feature>
<dbReference type="InParanoid" id="K3WBR4"/>
<accession>K3WBR4</accession>
<name>K3WBR4_GLOUD</name>
<evidence type="ECO:0000256" key="2">
    <source>
        <dbReference type="SAM" id="SignalP"/>
    </source>
</evidence>
<feature type="compositionally biased region" description="Polar residues" evidence="1">
    <location>
        <begin position="528"/>
        <end position="545"/>
    </location>
</feature>
<protein>
    <recommendedName>
        <fullName evidence="5">Telomere replication protein EST3</fullName>
    </recommendedName>
</protein>
<dbReference type="eggNOG" id="ENOG502S2T9">
    <property type="taxonomic scope" value="Eukaryota"/>
</dbReference>
<feature type="compositionally biased region" description="Polar residues" evidence="1">
    <location>
        <begin position="434"/>
        <end position="452"/>
    </location>
</feature>
<feature type="region of interest" description="Disordered" evidence="1">
    <location>
        <begin position="337"/>
        <end position="685"/>
    </location>
</feature>
<dbReference type="AlphaFoldDB" id="K3WBR4"/>